<keyword evidence="3" id="KW-1185">Reference proteome</keyword>
<dbReference type="RefSeq" id="WP_013683143.1">
    <property type="nucleotide sequence ID" value="NC_015320.1"/>
</dbReference>
<name>F2KPW2_ARCVS</name>
<feature type="transmembrane region" description="Helical" evidence="1">
    <location>
        <begin position="513"/>
        <end position="529"/>
    </location>
</feature>
<dbReference type="EMBL" id="CP002588">
    <property type="protein sequence ID" value="AEA46469.1"/>
    <property type="molecule type" value="Genomic_DNA"/>
</dbReference>
<keyword evidence="1" id="KW-0812">Transmembrane</keyword>
<dbReference type="KEGG" id="ave:Arcve_0437"/>
<evidence type="ECO:0000313" key="2">
    <source>
        <dbReference type="EMBL" id="AEA46469.1"/>
    </source>
</evidence>
<gene>
    <name evidence="2" type="ordered locus">Arcve_0437</name>
</gene>
<sequence length="536" mass="59226">MRSLLIVLAVLVTTLVIILTPANAAVAHDEPEIDAYVTSSVVPAGQTYPLQVVVVNTAKHEWAERGSVEEELLFNASLTAYNVTLWLEGDEGIDVKTDRVRIPVLPSASFQPGYASRTVTFLISVSPDAVGKHTLKLHVSYERARIIDVTGNISGIYDVVYYYIKEEKVIPIEVEVCQSSKPILKAFPVKSRMYTNEVSQLVLQIANEGNGVARNVEVKLSGDLDVLDPKTAYAATIPPSTSVPVSFSVKSDKETCSVRVEMSYEYFDGLKWVRGVDEDTVQLFFEPSSAAITISWGDNEVVRGQKGLLDLYIMNSLSYPVSALVIQLEEPDGVDLKINSILVGFLNPGEVRAVKIPFEVDDEAKFGYRTINVSGTFRQAIYPSVESLHTSIPVYIKPEPDFEIVSDQVVYAGEDNQIVEVRIVNNGGDAKDIHALLKPSPGILVKVPDAFIESLKSGESKTLKFKVDVDEDVIPGTKYRVMVELTSEDLNGDEQKETEYFYVRVEEKGGHEYVLVLILALVLAAIAVYKKKRKKI</sequence>
<dbReference type="HOGENOM" id="CLU_039903_0_0_2"/>
<dbReference type="PANTHER" id="PTHR35902">
    <property type="entry name" value="S-LAYER DOMAIN-LIKE PROTEIN-RELATED"/>
    <property type="match status" value="1"/>
</dbReference>
<reference evidence="2 3" key="1">
    <citation type="submission" date="2011-03" db="EMBL/GenBank/DDBJ databases">
        <title>The complete genome of Archaeoglobus veneficus SNP6.</title>
        <authorList>
            <consortium name="US DOE Joint Genome Institute (JGI-PGF)"/>
            <person name="Lucas S."/>
            <person name="Copeland A."/>
            <person name="Lapidus A."/>
            <person name="Bruce D."/>
            <person name="Goodwin L."/>
            <person name="Pitluck S."/>
            <person name="Kyrpides N."/>
            <person name="Mavromatis K."/>
            <person name="Pagani I."/>
            <person name="Ivanova N."/>
            <person name="Mikhailova N."/>
            <person name="Lu M."/>
            <person name="Detter J.C."/>
            <person name="Tapia R."/>
            <person name="Han C."/>
            <person name="Land M."/>
            <person name="Hauser L."/>
            <person name="Markowitz V."/>
            <person name="Cheng J.-F."/>
            <person name="Hugenholtz P."/>
            <person name="Woyke T."/>
            <person name="Wu D."/>
            <person name="Spring S."/>
            <person name="Brambilla E."/>
            <person name="Klenk H.-P."/>
            <person name="Eisen J.A."/>
        </authorList>
    </citation>
    <scope>NUCLEOTIDE SEQUENCE [LARGE SCALE GENOMIC DNA]</scope>
    <source>
        <strain>SNP6</strain>
    </source>
</reference>
<dbReference type="AlphaFoldDB" id="F2KPW2"/>
<proteinExistence type="predicted"/>
<evidence type="ECO:0000313" key="3">
    <source>
        <dbReference type="Proteomes" id="UP000008136"/>
    </source>
</evidence>
<keyword evidence="1" id="KW-1133">Transmembrane helix</keyword>
<organism evidence="2 3">
    <name type="scientific">Archaeoglobus veneficus (strain DSM 11195 / SNP6)</name>
    <dbReference type="NCBI Taxonomy" id="693661"/>
    <lineage>
        <taxon>Archaea</taxon>
        <taxon>Methanobacteriati</taxon>
        <taxon>Methanobacteriota</taxon>
        <taxon>Archaeoglobi</taxon>
        <taxon>Archaeoglobales</taxon>
        <taxon>Archaeoglobaceae</taxon>
        <taxon>Archaeoglobus</taxon>
    </lineage>
</organism>
<dbReference type="GeneID" id="10393532"/>
<dbReference type="eggNOG" id="arCOG02079">
    <property type="taxonomic scope" value="Archaea"/>
</dbReference>
<dbReference type="Proteomes" id="UP000008136">
    <property type="component" value="Chromosome"/>
</dbReference>
<evidence type="ECO:0008006" key="4">
    <source>
        <dbReference type="Google" id="ProtNLM"/>
    </source>
</evidence>
<dbReference type="OrthoDB" id="51424at2157"/>
<dbReference type="STRING" id="693661.Arcve_0437"/>
<protein>
    <recommendedName>
        <fullName evidence="4">S-layer domain-like protein</fullName>
    </recommendedName>
</protein>
<accession>F2KPW2</accession>
<keyword evidence="1" id="KW-0472">Membrane</keyword>
<dbReference type="PANTHER" id="PTHR35902:SF3">
    <property type="entry name" value="NPCBM-ASSOCIATED, NEW3 DOMAIN OF ALPHA-GALACTOSIDASE"/>
    <property type="match status" value="1"/>
</dbReference>
<evidence type="ECO:0000256" key="1">
    <source>
        <dbReference type="SAM" id="Phobius"/>
    </source>
</evidence>